<proteinExistence type="predicted"/>
<dbReference type="GO" id="GO:0003677">
    <property type="term" value="F:DNA binding"/>
    <property type="evidence" value="ECO:0007669"/>
    <property type="project" value="UniProtKB-KW"/>
</dbReference>
<accession>A0A9W9WNS1</accession>
<keyword evidence="4" id="KW-0539">Nucleus</keyword>
<dbReference type="Gene3D" id="4.10.240.10">
    <property type="entry name" value="Zn(2)-C6 fungal-type DNA-binding domain"/>
    <property type="match status" value="1"/>
</dbReference>
<dbReference type="SMART" id="SM00066">
    <property type="entry name" value="GAL4"/>
    <property type="match status" value="1"/>
</dbReference>
<dbReference type="InterPro" id="IPR036864">
    <property type="entry name" value="Zn2-C6_fun-type_DNA-bd_sf"/>
</dbReference>
<dbReference type="PROSITE" id="PS00463">
    <property type="entry name" value="ZN2_CY6_FUNGAL_1"/>
    <property type="match status" value="1"/>
</dbReference>
<dbReference type="AlphaFoldDB" id="A0A9W9WNS1"/>
<dbReference type="CDD" id="cd12148">
    <property type="entry name" value="fungal_TF_MHR"/>
    <property type="match status" value="1"/>
</dbReference>
<keyword evidence="1" id="KW-0805">Transcription regulation</keyword>
<comment type="caution">
    <text evidence="6">The sequence shown here is derived from an EMBL/GenBank/DDBJ whole genome shotgun (WGS) entry which is preliminary data.</text>
</comment>
<dbReference type="EMBL" id="JAPWDO010000005">
    <property type="protein sequence ID" value="KAJ5470477.1"/>
    <property type="molecule type" value="Genomic_DNA"/>
</dbReference>
<evidence type="ECO:0000256" key="1">
    <source>
        <dbReference type="ARBA" id="ARBA00023015"/>
    </source>
</evidence>
<evidence type="ECO:0000259" key="5">
    <source>
        <dbReference type="PROSITE" id="PS50048"/>
    </source>
</evidence>
<protein>
    <recommendedName>
        <fullName evidence="5">Zn(2)-C6 fungal-type domain-containing protein</fullName>
    </recommendedName>
</protein>
<feature type="domain" description="Zn(2)-C6 fungal-type" evidence="5">
    <location>
        <begin position="61"/>
        <end position="91"/>
    </location>
</feature>
<evidence type="ECO:0000256" key="2">
    <source>
        <dbReference type="ARBA" id="ARBA00023125"/>
    </source>
</evidence>
<dbReference type="PANTHER" id="PTHR47785">
    <property type="entry name" value="ZN(II)2CYS6 TRANSCRIPTION FACTOR (EUROFUNG)-RELATED-RELATED"/>
    <property type="match status" value="1"/>
</dbReference>
<dbReference type="GO" id="GO:0000981">
    <property type="term" value="F:DNA-binding transcription factor activity, RNA polymerase II-specific"/>
    <property type="evidence" value="ECO:0007669"/>
    <property type="project" value="InterPro"/>
</dbReference>
<keyword evidence="3" id="KW-0804">Transcription</keyword>
<evidence type="ECO:0000313" key="7">
    <source>
        <dbReference type="Proteomes" id="UP001147760"/>
    </source>
</evidence>
<dbReference type="PROSITE" id="PS50048">
    <property type="entry name" value="ZN2_CY6_FUNGAL_2"/>
    <property type="match status" value="1"/>
</dbReference>
<organism evidence="6 7">
    <name type="scientific">Penicillium desertorum</name>
    <dbReference type="NCBI Taxonomy" id="1303715"/>
    <lineage>
        <taxon>Eukaryota</taxon>
        <taxon>Fungi</taxon>
        <taxon>Dikarya</taxon>
        <taxon>Ascomycota</taxon>
        <taxon>Pezizomycotina</taxon>
        <taxon>Eurotiomycetes</taxon>
        <taxon>Eurotiomycetidae</taxon>
        <taxon>Eurotiales</taxon>
        <taxon>Aspergillaceae</taxon>
        <taxon>Penicillium</taxon>
    </lineage>
</organism>
<name>A0A9W9WNS1_9EURO</name>
<sequence>MAPPVSVPHRSCAGCGESRRKSARYFNSPPRFHGFCLQPPAPAPPPPLSDMTKTRRRLVLACDSCRSRRVKCGGQRPSCATCRIRGLDCCYQQLPETPANPVERELANVNLRLDYLTGLLSKQPKPLPGSALGSHEDSPFRLLATRSIMRVLELEDDYAQSLIRFERANLLVGATTSPRILFSSHDQVTDALAAFSERIHCYYPILPLGFTEEYFHLLSEPLTPSSHTCLALLVAAIGGVVRNPSFGSPYFEAALVSLPVVLAECTLTSIQCLIFLSIYYCCLLRPFQAHDYCLIASFKIQNLFKSGLESTDGDALELTHRTYWAILLLESELGVQLDVAKSDIWALGEYMRLPNCRCTWQFPPQPSTSLAGVSPASAQSSDSTCTTADQAQSFFLAEIAMRRLLHRCNSAVTYSAGNRPSYAPGIALELERQVDEWYDYLPGNIRFPKETSQVHADWIDSLSNFLSVQYYCCKLSIYWPAVYQAQQDGRASVHLQDHCQRFIDSYVQLLPRIVIAIDVCPIYKWTLSLSFFVTTLAALKVLDNPCLTGVSLDELRQCISSVATVEWKGTESSASLEILRNTLTRRLQDTAYQVVAAEPSISKS</sequence>
<dbReference type="PANTHER" id="PTHR47785:SF3">
    <property type="entry name" value="ZN(2)-C6 FUNGAL-TYPE DOMAIN-CONTAINING PROTEIN"/>
    <property type="match status" value="1"/>
</dbReference>
<gene>
    <name evidence="6" type="ORF">N7530_007834</name>
</gene>
<dbReference type="SUPFAM" id="SSF57701">
    <property type="entry name" value="Zn2/Cys6 DNA-binding domain"/>
    <property type="match status" value="1"/>
</dbReference>
<dbReference type="CDD" id="cd00067">
    <property type="entry name" value="GAL4"/>
    <property type="match status" value="1"/>
</dbReference>
<evidence type="ECO:0000256" key="3">
    <source>
        <dbReference type="ARBA" id="ARBA00023163"/>
    </source>
</evidence>
<dbReference type="OrthoDB" id="4685598at2759"/>
<evidence type="ECO:0000313" key="6">
    <source>
        <dbReference type="EMBL" id="KAJ5470477.1"/>
    </source>
</evidence>
<dbReference type="Pfam" id="PF00172">
    <property type="entry name" value="Zn_clus"/>
    <property type="match status" value="1"/>
</dbReference>
<dbReference type="GO" id="GO:0008270">
    <property type="term" value="F:zinc ion binding"/>
    <property type="evidence" value="ECO:0007669"/>
    <property type="project" value="InterPro"/>
</dbReference>
<reference evidence="6" key="1">
    <citation type="submission" date="2022-12" db="EMBL/GenBank/DDBJ databases">
        <authorList>
            <person name="Petersen C."/>
        </authorList>
    </citation>
    <scope>NUCLEOTIDE SEQUENCE</scope>
    <source>
        <strain evidence="6">IBT 17660</strain>
    </source>
</reference>
<keyword evidence="2" id="KW-0238">DNA-binding</keyword>
<dbReference type="InterPro" id="IPR001138">
    <property type="entry name" value="Zn2Cys6_DnaBD"/>
</dbReference>
<reference evidence="6" key="2">
    <citation type="journal article" date="2023" name="IMA Fungus">
        <title>Comparative genomic study of the Penicillium genus elucidates a diverse pangenome and 15 lateral gene transfer events.</title>
        <authorList>
            <person name="Petersen C."/>
            <person name="Sorensen T."/>
            <person name="Nielsen M.R."/>
            <person name="Sondergaard T.E."/>
            <person name="Sorensen J.L."/>
            <person name="Fitzpatrick D.A."/>
            <person name="Frisvad J.C."/>
            <person name="Nielsen K.L."/>
        </authorList>
    </citation>
    <scope>NUCLEOTIDE SEQUENCE</scope>
    <source>
        <strain evidence="6">IBT 17660</strain>
    </source>
</reference>
<dbReference type="Proteomes" id="UP001147760">
    <property type="component" value="Unassembled WGS sequence"/>
</dbReference>
<keyword evidence="7" id="KW-1185">Reference proteome</keyword>
<evidence type="ECO:0000256" key="4">
    <source>
        <dbReference type="ARBA" id="ARBA00023242"/>
    </source>
</evidence>
<dbReference type="InterPro" id="IPR053181">
    <property type="entry name" value="EcdB-like_regulator"/>
</dbReference>